<protein>
    <submittedName>
        <fullName evidence="2">Uncharacterized protein</fullName>
    </submittedName>
</protein>
<evidence type="ECO:0000313" key="3">
    <source>
        <dbReference type="Proteomes" id="UP000050525"/>
    </source>
</evidence>
<reference evidence="2 3" key="1">
    <citation type="journal article" date="2012" name="Genome Biol.">
        <title>Sequencing three crocodilian genomes to illuminate the evolution of archosaurs and amniotes.</title>
        <authorList>
            <person name="St John J.A."/>
            <person name="Braun E.L."/>
            <person name="Isberg S.R."/>
            <person name="Miles L.G."/>
            <person name="Chong A.Y."/>
            <person name="Gongora J."/>
            <person name="Dalzell P."/>
            <person name="Moran C."/>
            <person name="Bed'hom B."/>
            <person name="Abzhanov A."/>
            <person name="Burgess S.C."/>
            <person name="Cooksey A.M."/>
            <person name="Castoe T.A."/>
            <person name="Crawford N.G."/>
            <person name="Densmore L.D."/>
            <person name="Drew J.C."/>
            <person name="Edwards S.V."/>
            <person name="Faircloth B.C."/>
            <person name="Fujita M.K."/>
            <person name="Greenwold M.J."/>
            <person name="Hoffmann F.G."/>
            <person name="Howard J.M."/>
            <person name="Iguchi T."/>
            <person name="Janes D.E."/>
            <person name="Khan S.Y."/>
            <person name="Kohno S."/>
            <person name="de Koning A.J."/>
            <person name="Lance S.L."/>
            <person name="McCarthy F.M."/>
            <person name="McCormack J.E."/>
            <person name="Merchant M.E."/>
            <person name="Peterson D.G."/>
            <person name="Pollock D.D."/>
            <person name="Pourmand N."/>
            <person name="Raney B.J."/>
            <person name="Roessler K.A."/>
            <person name="Sanford J.R."/>
            <person name="Sawyer R.H."/>
            <person name="Schmidt C.J."/>
            <person name="Triplett E.W."/>
            <person name="Tuberville T.D."/>
            <person name="Venegas-Anaya M."/>
            <person name="Howard J.T."/>
            <person name="Jarvis E.D."/>
            <person name="Guillette L.J.Jr."/>
            <person name="Glenn T.C."/>
            <person name="Green R.E."/>
            <person name="Ray D.A."/>
        </authorList>
    </citation>
    <scope>NUCLEOTIDE SEQUENCE [LARGE SCALE GENOMIC DNA]</scope>
    <source>
        <strain evidence="2">KSC_2009_1</strain>
    </source>
</reference>
<dbReference type="AlphaFoldDB" id="A0A151NQQ1"/>
<proteinExistence type="predicted"/>
<dbReference type="Proteomes" id="UP000050525">
    <property type="component" value="Unassembled WGS sequence"/>
</dbReference>
<evidence type="ECO:0000313" key="2">
    <source>
        <dbReference type="EMBL" id="KYO39108.1"/>
    </source>
</evidence>
<keyword evidence="3" id="KW-1185">Reference proteome</keyword>
<accession>A0A151NQQ1</accession>
<feature type="compositionally biased region" description="Polar residues" evidence="1">
    <location>
        <begin position="62"/>
        <end position="73"/>
    </location>
</feature>
<organism evidence="2 3">
    <name type="scientific">Alligator mississippiensis</name>
    <name type="common">American alligator</name>
    <dbReference type="NCBI Taxonomy" id="8496"/>
    <lineage>
        <taxon>Eukaryota</taxon>
        <taxon>Metazoa</taxon>
        <taxon>Chordata</taxon>
        <taxon>Craniata</taxon>
        <taxon>Vertebrata</taxon>
        <taxon>Euteleostomi</taxon>
        <taxon>Archelosauria</taxon>
        <taxon>Archosauria</taxon>
        <taxon>Crocodylia</taxon>
        <taxon>Alligatoridae</taxon>
        <taxon>Alligatorinae</taxon>
        <taxon>Alligator</taxon>
    </lineage>
</organism>
<name>A0A151NQQ1_ALLMI</name>
<comment type="caution">
    <text evidence="2">The sequence shown here is derived from an EMBL/GenBank/DDBJ whole genome shotgun (WGS) entry which is preliminary data.</text>
</comment>
<sequence>MQLVGQERTQAHTAWIQGTQRITGRGQSTRATQAPIQEDKPHGRPPPLTSVDLHVGTRAGWQMQNLSSLETPR</sequence>
<feature type="region of interest" description="Disordered" evidence="1">
    <location>
        <begin position="1"/>
        <end position="73"/>
    </location>
</feature>
<evidence type="ECO:0000256" key="1">
    <source>
        <dbReference type="SAM" id="MobiDB-lite"/>
    </source>
</evidence>
<feature type="compositionally biased region" description="Polar residues" evidence="1">
    <location>
        <begin position="7"/>
        <end position="35"/>
    </location>
</feature>
<gene>
    <name evidence="2" type="ORF">Y1Q_0000118</name>
</gene>
<dbReference type="EMBL" id="AKHW03002379">
    <property type="protein sequence ID" value="KYO39108.1"/>
    <property type="molecule type" value="Genomic_DNA"/>
</dbReference>